<protein>
    <submittedName>
        <fullName evidence="2">Uncharacterized protein</fullName>
    </submittedName>
</protein>
<dbReference type="InterPro" id="IPR010239">
    <property type="entry name" value="CHP02001"/>
</dbReference>
<sequence length="280" mass="30261">MRKRKYSMTSLSTFVGAALAGVFMLNAGAQAQQAENQDTAAAWTTSGSVALISQYLFRGISQTQGKPTVQASVDFSHASGWYAGLWGSGVSHAAYNNGSGSEIDLYGGYRQELGGGYVADLGIFSYWFPGAYYAVDGRRIKYDTQELKLGLSKGSVSAAASYAISKRFAGLAFDPFTGREASTRGSTYLELNWNPELAPGWVLNLHAGRQDVHELGDYSFTDLRLGLTRTIGPWQLSLSASHHNGHAEKDGVPLWTFFDADGRGRNVVGTQWLASVSHSF</sequence>
<proteinExistence type="predicted"/>
<keyword evidence="3" id="KW-1185">Reference proteome</keyword>
<feature type="signal peptide" evidence="1">
    <location>
        <begin position="1"/>
        <end position="31"/>
    </location>
</feature>
<evidence type="ECO:0000256" key="1">
    <source>
        <dbReference type="SAM" id="SignalP"/>
    </source>
</evidence>
<evidence type="ECO:0000313" key="2">
    <source>
        <dbReference type="EMBL" id="NML18724.1"/>
    </source>
</evidence>
<feature type="chain" id="PRO_5032666814" evidence="1">
    <location>
        <begin position="32"/>
        <end position="280"/>
    </location>
</feature>
<dbReference type="NCBIfam" id="TIGR02001">
    <property type="entry name" value="gcw_chp"/>
    <property type="match status" value="1"/>
</dbReference>
<comment type="caution">
    <text evidence="2">The sequence shown here is derived from an EMBL/GenBank/DDBJ whole genome shotgun (WGS) entry which is preliminary data.</text>
</comment>
<gene>
    <name evidence="2" type="ORF">HHL10_27525</name>
</gene>
<dbReference type="Pfam" id="PF09694">
    <property type="entry name" value="Gcw_chp"/>
    <property type="match status" value="1"/>
</dbReference>
<evidence type="ECO:0000313" key="3">
    <source>
        <dbReference type="Proteomes" id="UP000574067"/>
    </source>
</evidence>
<name>A0A848FHB9_9BURK</name>
<reference evidence="2 3" key="1">
    <citation type="submission" date="2020-04" db="EMBL/GenBank/DDBJ databases">
        <title>Azohydromonas sp. isolated from soil.</title>
        <authorList>
            <person name="Dahal R.H."/>
        </authorList>
    </citation>
    <scope>NUCLEOTIDE SEQUENCE [LARGE SCALE GENOMIC DNA]</scope>
    <source>
        <strain evidence="2 3">G-1-1-14</strain>
    </source>
</reference>
<keyword evidence="1" id="KW-0732">Signal</keyword>
<accession>A0A848FHB9</accession>
<dbReference type="EMBL" id="JABBFW010000038">
    <property type="protein sequence ID" value="NML18724.1"/>
    <property type="molecule type" value="Genomic_DNA"/>
</dbReference>
<dbReference type="AlphaFoldDB" id="A0A848FHB9"/>
<organism evidence="2 3">
    <name type="scientific">Azohydromonas caseinilytica</name>
    <dbReference type="NCBI Taxonomy" id="2728836"/>
    <lineage>
        <taxon>Bacteria</taxon>
        <taxon>Pseudomonadati</taxon>
        <taxon>Pseudomonadota</taxon>
        <taxon>Betaproteobacteria</taxon>
        <taxon>Burkholderiales</taxon>
        <taxon>Sphaerotilaceae</taxon>
        <taxon>Azohydromonas</taxon>
    </lineage>
</organism>
<dbReference type="Proteomes" id="UP000574067">
    <property type="component" value="Unassembled WGS sequence"/>
</dbReference>